<dbReference type="InterPro" id="IPR040391">
    <property type="entry name" value="BEND5"/>
</dbReference>
<name>L7MEL7_RHIPC</name>
<reference evidence="2" key="1">
    <citation type="submission" date="2012-11" db="EMBL/GenBank/DDBJ databases">
        <authorList>
            <person name="Lucero-Rivera Y.E."/>
            <person name="Tovar-Ramirez D."/>
        </authorList>
    </citation>
    <scope>NUCLEOTIDE SEQUENCE</scope>
    <source>
        <tissue evidence="2">Salivary gland</tissue>
    </source>
</reference>
<organism evidence="2">
    <name type="scientific">Rhipicephalus pulchellus</name>
    <name type="common">Yellow backed tick</name>
    <name type="synonym">Dermacentor pulchellus</name>
    <dbReference type="NCBI Taxonomy" id="72859"/>
    <lineage>
        <taxon>Eukaryota</taxon>
        <taxon>Metazoa</taxon>
        <taxon>Ecdysozoa</taxon>
        <taxon>Arthropoda</taxon>
        <taxon>Chelicerata</taxon>
        <taxon>Arachnida</taxon>
        <taxon>Acari</taxon>
        <taxon>Parasitiformes</taxon>
        <taxon>Ixodida</taxon>
        <taxon>Ixodoidea</taxon>
        <taxon>Ixodidae</taxon>
        <taxon>Rhipicephalinae</taxon>
        <taxon>Rhipicephalus</taxon>
        <taxon>Rhipicephalus</taxon>
    </lineage>
</organism>
<feature type="non-terminal residue" evidence="2">
    <location>
        <position position="1"/>
    </location>
</feature>
<feature type="region of interest" description="Disordered" evidence="1">
    <location>
        <begin position="132"/>
        <end position="193"/>
    </location>
</feature>
<dbReference type="PANTHER" id="PTHR14628">
    <property type="entry name" value="BEN DOMAIN-CONTAINING PROTEIN 5"/>
    <property type="match status" value="1"/>
</dbReference>
<sequence length="434" mass="48269">IFLEKPLLYTLAVLAVRPVLHKNTCVHACVQCVRISVRALGCEGFELHRSTMPAVGRENEHTGPTYYAYVRFVDDGKRHILPISDIKKLKPSNLRDFKPRKVYDVKWHDDVQNGFFGAQVVKLYETYEEAHEETSRKRLPVPPVEVSSSSDDGSNEDTPDPPRRENAAKKLKARQRVQLQDSESSTDDDMMAKSEAARLQKENLELKKENKVLRHLNIRLQKIVTDKLFLCNSSDHRQQQMNEGTLLQPLASTFKKHEQHTAPSPEKTKKVGATAKSKAAAVSDDVENLTSVADEDGNGTRTVCLGAAAAGTLTRVLFEEIDGQVFISQDIWLTAADFNFLMAARNDSIFVRDAATKIFSTAGLIGRSVTGRPSNRTKGDPKPPLDSGKLGALKDFFHHFVSAAPKGQSADQIKERTKKFGRHLAGKLADIQSV</sequence>
<dbReference type="GO" id="GO:0003677">
    <property type="term" value="F:DNA binding"/>
    <property type="evidence" value="ECO:0007669"/>
    <property type="project" value="InterPro"/>
</dbReference>
<dbReference type="GO" id="GO:0045892">
    <property type="term" value="P:negative regulation of DNA-templated transcription"/>
    <property type="evidence" value="ECO:0007669"/>
    <property type="project" value="InterPro"/>
</dbReference>
<dbReference type="PANTHER" id="PTHR14628:SF1">
    <property type="entry name" value="BEN DOMAIN-CONTAINING PROTEIN 5"/>
    <property type="match status" value="1"/>
</dbReference>
<accession>L7MEL7</accession>
<evidence type="ECO:0000256" key="1">
    <source>
        <dbReference type="SAM" id="MobiDB-lite"/>
    </source>
</evidence>
<protein>
    <submittedName>
        <fullName evidence="2">Uncharacterized protein</fullName>
    </submittedName>
</protein>
<dbReference type="AlphaFoldDB" id="L7MEL7"/>
<proteinExistence type="evidence at transcript level"/>
<dbReference type="EMBL" id="GACK01002594">
    <property type="protein sequence ID" value="JAA62440.1"/>
    <property type="molecule type" value="mRNA"/>
</dbReference>
<reference evidence="2" key="2">
    <citation type="journal article" date="2015" name="J. Proteomics">
        <title>Sexual differences in the sialomes of the zebra tick, Rhipicephalus pulchellus.</title>
        <authorList>
            <person name="Tan A.W."/>
            <person name="Francischetti I.M."/>
            <person name="Slovak M."/>
            <person name="Kini R.M."/>
            <person name="Ribeiro J.M."/>
        </authorList>
    </citation>
    <scope>NUCLEOTIDE SEQUENCE</scope>
    <source>
        <tissue evidence="2">Salivary gland</tissue>
    </source>
</reference>
<evidence type="ECO:0000313" key="2">
    <source>
        <dbReference type="EMBL" id="JAA62440.1"/>
    </source>
</evidence>